<name>A0ABU6TA31_9FABA</name>
<feature type="domain" description="HMA" evidence="2">
    <location>
        <begin position="14"/>
        <end position="78"/>
    </location>
</feature>
<sequence length="299" mass="32342">MGEEKKKSEGGENNNNVVLKVDCTCDGCASKIKHCLRSYPGVENVKADTDTGKITVTGKVSDPAKMKKKLEEKLNKKVTLISPQLKKEKNNNNGDDKENNKTDANNNKKEKEKETPPVITTAVLKVALHCQGCVDKIRKTVSKTKGVTEMGIDKEKETVTVKGTMDVKALAANLMEKLKRKVEVVPPKKPDNKENNGGGGEGKKNKGGGGGGGGGGGNNNEEMAVMMEQNRMEYMGGQAVGYGYGYGGYGYGGPVMMHPHHHGGYSSYVPVYTYPEQLHFHAPPPQIFSDENPHACSIM</sequence>
<dbReference type="InterPro" id="IPR006121">
    <property type="entry name" value="HMA_dom"/>
</dbReference>
<dbReference type="SUPFAM" id="SSF55008">
    <property type="entry name" value="HMA, heavy metal-associated domain"/>
    <property type="match status" value="2"/>
</dbReference>
<feature type="region of interest" description="Disordered" evidence="1">
    <location>
        <begin position="75"/>
        <end position="116"/>
    </location>
</feature>
<feature type="compositionally biased region" description="Basic and acidic residues" evidence="1">
    <location>
        <begin position="181"/>
        <end position="194"/>
    </location>
</feature>
<dbReference type="PROSITE" id="PS50846">
    <property type="entry name" value="HMA_2"/>
    <property type="match status" value="2"/>
</dbReference>
<organism evidence="3 4">
    <name type="scientific">Stylosanthes scabra</name>
    <dbReference type="NCBI Taxonomy" id="79078"/>
    <lineage>
        <taxon>Eukaryota</taxon>
        <taxon>Viridiplantae</taxon>
        <taxon>Streptophyta</taxon>
        <taxon>Embryophyta</taxon>
        <taxon>Tracheophyta</taxon>
        <taxon>Spermatophyta</taxon>
        <taxon>Magnoliopsida</taxon>
        <taxon>eudicotyledons</taxon>
        <taxon>Gunneridae</taxon>
        <taxon>Pentapetalae</taxon>
        <taxon>rosids</taxon>
        <taxon>fabids</taxon>
        <taxon>Fabales</taxon>
        <taxon>Fabaceae</taxon>
        <taxon>Papilionoideae</taxon>
        <taxon>50 kb inversion clade</taxon>
        <taxon>dalbergioids sensu lato</taxon>
        <taxon>Dalbergieae</taxon>
        <taxon>Pterocarpus clade</taxon>
        <taxon>Stylosanthes</taxon>
    </lineage>
</organism>
<dbReference type="Proteomes" id="UP001341840">
    <property type="component" value="Unassembled WGS sequence"/>
</dbReference>
<dbReference type="InterPro" id="IPR036163">
    <property type="entry name" value="HMA_dom_sf"/>
</dbReference>
<dbReference type="PANTHER" id="PTHR46413">
    <property type="entry name" value="HEAVY METAL-ASSOCIATED ISOPRENYLATED PLANT PROTEIN 6"/>
    <property type="match status" value="1"/>
</dbReference>
<evidence type="ECO:0000313" key="4">
    <source>
        <dbReference type="Proteomes" id="UP001341840"/>
    </source>
</evidence>
<reference evidence="3 4" key="1">
    <citation type="journal article" date="2023" name="Plants (Basel)">
        <title>Bridging the Gap: Combining Genomics and Transcriptomics Approaches to Understand Stylosanthes scabra, an Orphan Legume from the Brazilian Caatinga.</title>
        <authorList>
            <person name="Ferreira-Neto J.R.C."/>
            <person name="da Silva M.D."/>
            <person name="Binneck E."/>
            <person name="de Melo N.F."/>
            <person name="da Silva R.H."/>
            <person name="de Melo A.L.T.M."/>
            <person name="Pandolfi V."/>
            <person name="Bustamante F.O."/>
            <person name="Brasileiro-Vidal A.C."/>
            <person name="Benko-Iseppon A.M."/>
        </authorList>
    </citation>
    <scope>NUCLEOTIDE SEQUENCE [LARGE SCALE GENOMIC DNA]</scope>
    <source>
        <tissue evidence="3">Leaves</tissue>
    </source>
</reference>
<keyword evidence="4" id="KW-1185">Reference proteome</keyword>
<feature type="domain" description="HMA" evidence="2">
    <location>
        <begin position="119"/>
        <end position="187"/>
    </location>
</feature>
<proteinExistence type="predicted"/>
<evidence type="ECO:0000313" key="3">
    <source>
        <dbReference type="EMBL" id="MED6145531.1"/>
    </source>
</evidence>
<accession>A0ABU6TA31</accession>
<dbReference type="Gene3D" id="3.30.70.100">
    <property type="match status" value="2"/>
</dbReference>
<dbReference type="EMBL" id="JASCZI010090718">
    <property type="protein sequence ID" value="MED6145531.1"/>
    <property type="molecule type" value="Genomic_DNA"/>
</dbReference>
<dbReference type="PANTHER" id="PTHR46413:SF2">
    <property type="entry name" value="HEAVY METAL-ASSOCIATED ISOPRENYLATED PLANT PROTEIN 3"/>
    <property type="match status" value="1"/>
</dbReference>
<gene>
    <name evidence="3" type="ORF">PIB30_026113</name>
</gene>
<feature type="compositionally biased region" description="Gly residues" evidence="1">
    <location>
        <begin position="207"/>
        <end position="218"/>
    </location>
</feature>
<dbReference type="Pfam" id="PF00403">
    <property type="entry name" value="HMA"/>
    <property type="match status" value="2"/>
</dbReference>
<feature type="compositionally biased region" description="Basic and acidic residues" evidence="1">
    <location>
        <begin position="85"/>
        <end position="115"/>
    </location>
</feature>
<dbReference type="CDD" id="cd00371">
    <property type="entry name" value="HMA"/>
    <property type="match status" value="2"/>
</dbReference>
<protein>
    <recommendedName>
        <fullName evidence="2">HMA domain-containing protein</fullName>
    </recommendedName>
</protein>
<feature type="region of interest" description="Disordered" evidence="1">
    <location>
        <begin position="181"/>
        <end position="221"/>
    </location>
</feature>
<comment type="caution">
    <text evidence="3">The sequence shown here is derived from an EMBL/GenBank/DDBJ whole genome shotgun (WGS) entry which is preliminary data.</text>
</comment>
<evidence type="ECO:0000256" key="1">
    <source>
        <dbReference type="SAM" id="MobiDB-lite"/>
    </source>
</evidence>
<evidence type="ECO:0000259" key="2">
    <source>
        <dbReference type="PROSITE" id="PS50846"/>
    </source>
</evidence>
<dbReference type="InterPro" id="IPR044594">
    <property type="entry name" value="HIPP01/3/5/6"/>
</dbReference>